<sequence>MFFNSTSPSYFTENIISAISPYAALLGLMLMNEVAPLNAVKAAVDTVRDVASLRDDETGAHLLRMSAYVRLIASELAKRYKYPDEWVDMLTRCAPLHDIGKISVPDHILHKPGKLSSEERLVMQQHVNAGVEIGMKILDNFGLDKDHIKTMLKEVICEHHETIDGLGYPNGLNDDIISVEARIVAIADIFDALTTERSYKDAWTIDGAIEYIKELSGVKLDKECVDIFVDNIDEILLIRARFPDVDA</sequence>
<reference evidence="2 3" key="1">
    <citation type="submission" date="2015-01" db="EMBL/GenBank/DDBJ databases">
        <title>Genome Sequence of Magnetospirillum magnetotacticum Strain MS-1.</title>
        <authorList>
            <person name="Marinov G.K."/>
            <person name="Smalley M.D."/>
            <person name="DeSalvo G."/>
        </authorList>
    </citation>
    <scope>NUCLEOTIDE SEQUENCE [LARGE SCALE GENOMIC DNA]</scope>
    <source>
        <strain evidence="2 3">MS-1</strain>
    </source>
</reference>
<evidence type="ECO:0000259" key="1">
    <source>
        <dbReference type="PROSITE" id="PS51832"/>
    </source>
</evidence>
<name>A0A0C2V6W3_PARME</name>
<dbReference type="InterPro" id="IPR037522">
    <property type="entry name" value="HD_GYP_dom"/>
</dbReference>
<gene>
    <name evidence="2" type="ORF">CCC_02567</name>
</gene>
<feature type="domain" description="HD-GYP" evidence="1">
    <location>
        <begin position="36"/>
        <end position="244"/>
    </location>
</feature>
<dbReference type="PANTHER" id="PTHR45228">
    <property type="entry name" value="CYCLIC DI-GMP PHOSPHODIESTERASE TM_0186-RELATED"/>
    <property type="match status" value="1"/>
</dbReference>
<dbReference type="CDD" id="cd00077">
    <property type="entry name" value="HDc"/>
    <property type="match status" value="1"/>
</dbReference>
<dbReference type="EMBL" id="JXSL01000001">
    <property type="protein sequence ID" value="KIM00792.1"/>
    <property type="molecule type" value="Genomic_DNA"/>
</dbReference>
<dbReference type="SMART" id="SM00471">
    <property type="entry name" value="HDc"/>
    <property type="match status" value="1"/>
</dbReference>
<dbReference type="Gene3D" id="1.10.3210.10">
    <property type="entry name" value="Hypothetical protein af1432"/>
    <property type="match status" value="1"/>
</dbReference>
<dbReference type="SUPFAM" id="SSF109604">
    <property type="entry name" value="HD-domain/PDEase-like"/>
    <property type="match status" value="1"/>
</dbReference>
<dbReference type="Proteomes" id="UP000031971">
    <property type="component" value="Unassembled WGS sequence"/>
</dbReference>
<comment type="caution">
    <text evidence="2">The sequence shown here is derived from an EMBL/GenBank/DDBJ whole genome shotgun (WGS) entry which is preliminary data.</text>
</comment>
<dbReference type="AlphaFoldDB" id="A0A0C2V6W3"/>
<evidence type="ECO:0000313" key="3">
    <source>
        <dbReference type="Proteomes" id="UP000031971"/>
    </source>
</evidence>
<dbReference type="PROSITE" id="PS51832">
    <property type="entry name" value="HD_GYP"/>
    <property type="match status" value="1"/>
</dbReference>
<evidence type="ECO:0000313" key="2">
    <source>
        <dbReference type="EMBL" id="KIM00792.1"/>
    </source>
</evidence>
<accession>A0A0C2V6W3</accession>
<organism evidence="2 3">
    <name type="scientific">Paramagnetospirillum magnetotacticum MS-1</name>
    <dbReference type="NCBI Taxonomy" id="272627"/>
    <lineage>
        <taxon>Bacteria</taxon>
        <taxon>Pseudomonadati</taxon>
        <taxon>Pseudomonadota</taxon>
        <taxon>Alphaproteobacteria</taxon>
        <taxon>Rhodospirillales</taxon>
        <taxon>Magnetospirillaceae</taxon>
        <taxon>Paramagnetospirillum</taxon>
    </lineage>
</organism>
<dbReference type="PANTHER" id="PTHR45228:SF1">
    <property type="entry name" value="CYCLIC DI-GMP PHOSPHODIESTERASE TM_0186"/>
    <property type="match status" value="1"/>
</dbReference>
<dbReference type="InterPro" id="IPR052020">
    <property type="entry name" value="Cyclic_di-GMP/3'3'-cGAMP_PDE"/>
</dbReference>
<keyword evidence="3" id="KW-1185">Reference proteome</keyword>
<protein>
    <submittedName>
        <fullName evidence="2">Response regulator</fullName>
    </submittedName>
</protein>
<dbReference type="InterPro" id="IPR003607">
    <property type="entry name" value="HD/PDEase_dom"/>
</dbReference>
<dbReference type="Pfam" id="PF13487">
    <property type="entry name" value="HD_5"/>
    <property type="match status" value="1"/>
</dbReference>
<dbReference type="GO" id="GO:0008081">
    <property type="term" value="F:phosphoric diester hydrolase activity"/>
    <property type="evidence" value="ECO:0007669"/>
    <property type="project" value="UniProtKB-ARBA"/>
</dbReference>
<proteinExistence type="predicted"/>
<dbReference type="STRING" id="272627.CCC_02567"/>